<dbReference type="Proteomes" id="UP000005237">
    <property type="component" value="Unassembled WGS sequence"/>
</dbReference>
<dbReference type="GO" id="GO:0003727">
    <property type="term" value="F:single-stranded RNA binding"/>
    <property type="evidence" value="ECO:0007669"/>
    <property type="project" value="TreeGrafter"/>
</dbReference>
<sequence length="253" mass="27861">MVVRSLQFRIVRSSADQKLINGTNPELAITDDSFSPVCLLVTASYFPQLPCRLYITSTALRTVEAVTSDCPDTETCFKALAYLRHCKWYDNHCQFLNSCSQVVRILRDARSRYPSWSALDDYKTEVLVSNIIDSSPMSLNPAEALKRVLEAISSGFLYSAILVDPCEALKPNVLNSLTEEQKHALTSCAQNMLRLIGFNQIYEVLGIERPAFTAPEAGSGLKRSLDSAENGDNGTPDAKKERADGDAANGAKQ</sequence>
<organism evidence="3 4">
    <name type="scientific">Caenorhabditis japonica</name>
    <dbReference type="NCBI Taxonomy" id="281687"/>
    <lineage>
        <taxon>Eukaryota</taxon>
        <taxon>Metazoa</taxon>
        <taxon>Ecdysozoa</taxon>
        <taxon>Nematoda</taxon>
        <taxon>Chromadorea</taxon>
        <taxon>Rhabditida</taxon>
        <taxon>Rhabditina</taxon>
        <taxon>Rhabditomorpha</taxon>
        <taxon>Rhabditoidea</taxon>
        <taxon>Rhabditidae</taxon>
        <taxon>Peloderinae</taxon>
        <taxon>Caenorhabditis</taxon>
    </lineage>
</organism>
<protein>
    <submittedName>
        <fullName evidence="3">DZF domain-containing protein</fullName>
    </submittedName>
</protein>
<evidence type="ECO:0000259" key="2">
    <source>
        <dbReference type="PROSITE" id="PS51703"/>
    </source>
</evidence>
<reference evidence="4" key="1">
    <citation type="submission" date="2010-08" db="EMBL/GenBank/DDBJ databases">
        <authorList>
            <consortium name="Caenorhabditis japonica Sequencing Consortium"/>
            <person name="Wilson R.K."/>
        </authorList>
    </citation>
    <scope>NUCLEOTIDE SEQUENCE [LARGE SCALE GENOMIC DNA]</scope>
    <source>
        <strain evidence="4">DF5081</strain>
    </source>
</reference>
<keyword evidence="4" id="KW-1185">Reference proteome</keyword>
<proteinExistence type="predicted"/>
<dbReference type="InterPro" id="IPR043519">
    <property type="entry name" value="NT_sf"/>
</dbReference>
<dbReference type="SMART" id="SM00572">
    <property type="entry name" value="DZF"/>
    <property type="match status" value="1"/>
</dbReference>
<name>A0A8R1ER76_CAEJA</name>
<evidence type="ECO:0000313" key="4">
    <source>
        <dbReference type="Proteomes" id="UP000005237"/>
    </source>
</evidence>
<accession>A0A8R1ER76</accession>
<feature type="region of interest" description="Disordered" evidence="1">
    <location>
        <begin position="214"/>
        <end position="253"/>
    </location>
</feature>
<dbReference type="GO" id="GO:0003725">
    <property type="term" value="F:double-stranded RNA binding"/>
    <property type="evidence" value="ECO:0007669"/>
    <property type="project" value="TreeGrafter"/>
</dbReference>
<dbReference type="AlphaFoldDB" id="A0A8R1ER76"/>
<dbReference type="GO" id="GO:0071011">
    <property type="term" value="C:precatalytic spliceosome"/>
    <property type="evidence" value="ECO:0007669"/>
    <property type="project" value="TreeGrafter"/>
</dbReference>
<dbReference type="InterPro" id="IPR006561">
    <property type="entry name" value="DZF_dom"/>
</dbReference>
<feature type="domain" description="DZF" evidence="2">
    <location>
        <begin position="1"/>
        <end position="245"/>
    </location>
</feature>
<evidence type="ECO:0000256" key="1">
    <source>
        <dbReference type="SAM" id="MobiDB-lite"/>
    </source>
</evidence>
<dbReference type="PROSITE" id="PS51703">
    <property type="entry name" value="DZF"/>
    <property type="match status" value="1"/>
</dbReference>
<dbReference type="Pfam" id="PF20965">
    <property type="entry name" value="DZF_C"/>
    <property type="match status" value="1"/>
</dbReference>
<dbReference type="Gene3D" id="3.30.460.10">
    <property type="entry name" value="Beta Polymerase, domain 2"/>
    <property type="match status" value="1"/>
</dbReference>
<dbReference type="InterPro" id="IPR049402">
    <property type="entry name" value="DZF_dom_C"/>
</dbReference>
<dbReference type="PANTHER" id="PTHR45762:SF3">
    <property type="entry name" value="ZINC-FINGER PROTEIN AT 72D, ISOFORM B"/>
    <property type="match status" value="1"/>
</dbReference>
<dbReference type="FunFam" id="1.10.1410.40:FF:000001">
    <property type="entry name" value="interleukin enhancer-binding factor 3 isoform X1"/>
    <property type="match status" value="1"/>
</dbReference>
<dbReference type="Gene3D" id="1.10.1410.40">
    <property type="match status" value="1"/>
</dbReference>
<evidence type="ECO:0000313" key="3">
    <source>
        <dbReference type="EnsemblMetazoa" id="CJA42411.1"/>
    </source>
</evidence>
<dbReference type="EnsemblMetazoa" id="CJA42411.1">
    <property type="protein sequence ID" value="CJA42411.1"/>
    <property type="gene ID" value="WBGene00218259"/>
</dbReference>
<dbReference type="PANTHER" id="PTHR45762">
    <property type="entry name" value="ZINC FINGER RNA-BINDING PROTEIN"/>
    <property type="match status" value="1"/>
</dbReference>
<reference evidence="3" key="2">
    <citation type="submission" date="2022-06" db="UniProtKB">
        <authorList>
            <consortium name="EnsemblMetazoa"/>
        </authorList>
    </citation>
    <scope>IDENTIFICATION</scope>
    <source>
        <strain evidence="3">DF5081</strain>
    </source>
</reference>